<evidence type="ECO:0000313" key="3">
    <source>
        <dbReference type="Proteomes" id="UP000249377"/>
    </source>
</evidence>
<dbReference type="PANTHER" id="PTHR43792">
    <property type="entry name" value="GNAT FAMILY, PUTATIVE (AFU_ORTHOLOGUE AFUA_3G00765)-RELATED-RELATED"/>
    <property type="match status" value="1"/>
</dbReference>
<dbReference type="EMBL" id="QLYR01000009">
    <property type="protein sequence ID" value="RAQ22737.1"/>
    <property type="molecule type" value="Genomic_DNA"/>
</dbReference>
<sequence>MLCSAEQWIFILNDDIIKSKILLYMVMESCFVLDSQLKLHVPQYRDLWYRQQLLNDAATMDYNKGYDLDFRGYHKDSGCIDFPEEQWKNWYDWFIGQEPERFYAYITRSHDGKFIGEVNIHKSDTALWHEMGIILDAKFRGQGYAVEALKLLLEYAFVNLNIDAVHNSFEVNRTAAVRTHLAAGFKEYNKENDNIELLITREQYFSK</sequence>
<feature type="domain" description="N-acetyltransferase" evidence="1">
    <location>
        <begin position="52"/>
        <end position="202"/>
    </location>
</feature>
<proteinExistence type="predicted"/>
<dbReference type="InterPro" id="IPR051531">
    <property type="entry name" value="N-acetyltransferase"/>
</dbReference>
<dbReference type="Proteomes" id="UP000249377">
    <property type="component" value="Unassembled WGS sequence"/>
</dbReference>
<protein>
    <submittedName>
        <fullName evidence="2">N-acetyltransferase</fullName>
    </submittedName>
</protein>
<dbReference type="GO" id="GO:0016747">
    <property type="term" value="F:acyltransferase activity, transferring groups other than amino-acyl groups"/>
    <property type="evidence" value="ECO:0007669"/>
    <property type="project" value="InterPro"/>
</dbReference>
<comment type="caution">
    <text evidence="2">The sequence shown here is derived from an EMBL/GenBank/DDBJ whole genome shotgun (WGS) entry which is preliminary data.</text>
</comment>
<keyword evidence="2" id="KW-0808">Transferase</keyword>
<dbReference type="Gene3D" id="3.40.630.30">
    <property type="match status" value="1"/>
</dbReference>
<gene>
    <name evidence="2" type="ORF">DPQ25_11390</name>
</gene>
<reference evidence="2 3" key="1">
    <citation type="submission" date="2018-06" db="EMBL/GenBank/DDBJ databases">
        <title>Noncontiguous genome sequence of Ruminococcaceae bacterium ASD2818.</title>
        <authorList>
            <person name="Chaplin A.V."/>
            <person name="Sokolova S.R."/>
            <person name="Kochetkova T.O."/>
            <person name="Goltsov A.Y."/>
            <person name="Trofimov D.Y."/>
            <person name="Efimov B.A."/>
        </authorList>
    </citation>
    <scope>NUCLEOTIDE SEQUENCE [LARGE SCALE GENOMIC DNA]</scope>
    <source>
        <strain evidence="2 3">ASD2818</strain>
    </source>
</reference>
<evidence type="ECO:0000259" key="1">
    <source>
        <dbReference type="PROSITE" id="PS51186"/>
    </source>
</evidence>
<accession>A0A328U9K1</accession>
<dbReference type="AlphaFoldDB" id="A0A328U9K1"/>
<dbReference type="PROSITE" id="PS51186">
    <property type="entry name" value="GNAT"/>
    <property type="match status" value="1"/>
</dbReference>
<evidence type="ECO:0000313" key="2">
    <source>
        <dbReference type="EMBL" id="RAQ22737.1"/>
    </source>
</evidence>
<dbReference type="InterPro" id="IPR016181">
    <property type="entry name" value="Acyl_CoA_acyltransferase"/>
</dbReference>
<dbReference type="Pfam" id="PF13302">
    <property type="entry name" value="Acetyltransf_3"/>
    <property type="match status" value="1"/>
</dbReference>
<name>A0A328U9K1_9FIRM</name>
<dbReference type="SUPFAM" id="SSF55729">
    <property type="entry name" value="Acyl-CoA N-acyltransferases (Nat)"/>
    <property type="match status" value="1"/>
</dbReference>
<organism evidence="2 3">
    <name type="scientific">Hydrogeniiclostridium mannosilyticum</name>
    <dbReference type="NCBI Taxonomy" id="2764322"/>
    <lineage>
        <taxon>Bacteria</taxon>
        <taxon>Bacillati</taxon>
        <taxon>Bacillota</taxon>
        <taxon>Clostridia</taxon>
        <taxon>Eubacteriales</taxon>
        <taxon>Acutalibacteraceae</taxon>
        <taxon>Hydrogeniiclostridium</taxon>
    </lineage>
</organism>
<dbReference type="InterPro" id="IPR000182">
    <property type="entry name" value="GNAT_dom"/>
</dbReference>
<keyword evidence="3" id="KW-1185">Reference proteome</keyword>